<protein>
    <submittedName>
        <fullName evidence="2">Uncharacterized protein</fullName>
    </submittedName>
</protein>
<accession>A0A218XSH3</accession>
<comment type="caution">
    <text evidence="2">The sequence shown here is derived from an EMBL/GenBank/DDBJ whole genome shotgun (WGS) entry which is preliminary data.</text>
</comment>
<dbReference type="EMBL" id="MTKT01000802">
    <property type="protein sequence ID" value="OWM87884.1"/>
    <property type="molecule type" value="Genomic_DNA"/>
</dbReference>
<name>A0A218XSH3_PUNGR</name>
<reference evidence="3" key="1">
    <citation type="journal article" date="2017" name="Plant J.">
        <title>The pomegranate (Punica granatum L.) genome and the genomics of punicalagin biosynthesis.</title>
        <authorList>
            <person name="Qin G."/>
            <person name="Xu C."/>
            <person name="Ming R."/>
            <person name="Tang H."/>
            <person name="Guyot R."/>
            <person name="Kramer E.M."/>
            <person name="Hu Y."/>
            <person name="Yi X."/>
            <person name="Qi Y."/>
            <person name="Xu X."/>
            <person name="Gao Z."/>
            <person name="Pan H."/>
            <person name="Jian J."/>
            <person name="Tian Y."/>
            <person name="Yue Z."/>
            <person name="Xu Y."/>
        </authorList>
    </citation>
    <scope>NUCLEOTIDE SEQUENCE [LARGE SCALE GENOMIC DNA]</scope>
    <source>
        <strain evidence="3">cv. Dabenzi</strain>
    </source>
</reference>
<evidence type="ECO:0000256" key="1">
    <source>
        <dbReference type="SAM" id="MobiDB-lite"/>
    </source>
</evidence>
<proteinExistence type="predicted"/>
<feature type="compositionally biased region" description="Gly residues" evidence="1">
    <location>
        <begin position="11"/>
        <end position="23"/>
    </location>
</feature>
<evidence type="ECO:0000313" key="2">
    <source>
        <dbReference type="EMBL" id="OWM87884.1"/>
    </source>
</evidence>
<evidence type="ECO:0000313" key="3">
    <source>
        <dbReference type="Proteomes" id="UP000197138"/>
    </source>
</evidence>
<dbReference type="AlphaFoldDB" id="A0A218XSH3"/>
<dbReference type="Proteomes" id="UP000197138">
    <property type="component" value="Unassembled WGS sequence"/>
</dbReference>
<feature type="region of interest" description="Disordered" evidence="1">
    <location>
        <begin position="1"/>
        <end position="23"/>
    </location>
</feature>
<sequence length="63" mass="6046">MAGFDIKKAAGGRGMSVGAGGGDKGSLTGWTADACAGGGMGTGWIIGAEAVTLPLSCTWVGRT</sequence>
<gene>
    <name evidence="2" type="ORF">CDL15_Pgr008330</name>
</gene>
<organism evidence="2 3">
    <name type="scientific">Punica granatum</name>
    <name type="common">Pomegranate</name>
    <dbReference type="NCBI Taxonomy" id="22663"/>
    <lineage>
        <taxon>Eukaryota</taxon>
        <taxon>Viridiplantae</taxon>
        <taxon>Streptophyta</taxon>
        <taxon>Embryophyta</taxon>
        <taxon>Tracheophyta</taxon>
        <taxon>Spermatophyta</taxon>
        <taxon>Magnoliopsida</taxon>
        <taxon>eudicotyledons</taxon>
        <taxon>Gunneridae</taxon>
        <taxon>Pentapetalae</taxon>
        <taxon>rosids</taxon>
        <taxon>malvids</taxon>
        <taxon>Myrtales</taxon>
        <taxon>Lythraceae</taxon>
        <taxon>Punica</taxon>
    </lineage>
</organism>